<organism evidence="1 2">
    <name type="scientific">Ensete ventricosum</name>
    <name type="common">Abyssinian banana</name>
    <name type="synonym">Musa ensete</name>
    <dbReference type="NCBI Taxonomy" id="4639"/>
    <lineage>
        <taxon>Eukaryota</taxon>
        <taxon>Viridiplantae</taxon>
        <taxon>Streptophyta</taxon>
        <taxon>Embryophyta</taxon>
        <taxon>Tracheophyta</taxon>
        <taxon>Spermatophyta</taxon>
        <taxon>Magnoliopsida</taxon>
        <taxon>Liliopsida</taxon>
        <taxon>Zingiberales</taxon>
        <taxon>Musaceae</taxon>
        <taxon>Ensete</taxon>
    </lineage>
</organism>
<dbReference type="EMBL" id="AMZH03003521">
    <property type="protein sequence ID" value="RRT72066.1"/>
    <property type="molecule type" value="Genomic_DNA"/>
</dbReference>
<comment type="caution">
    <text evidence="1">The sequence shown here is derived from an EMBL/GenBank/DDBJ whole genome shotgun (WGS) entry which is preliminary data.</text>
</comment>
<evidence type="ECO:0008006" key="3">
    <source>
        <dbReference type="Google" id="ProtNLM"/>
    </source>
</evidence>
<protein>
    <recommendedName>
        <fullName evidence="3">Retrotransposon gag domain-containing protein</fullName>
    </recommendedName>
</protein>
<gene>
    <name evidence="1" type="ORF">B296_00028127</name>
</gene>
<dbReference type="PANTHER" id="PTHR33240">
    <property type="entry name" value="OS08G0508500 PROTEIN"/>
    <property type="match status" value="1"/>
</dbReference>
<reference evidence="1 2" key="1">
    <citation type="journal article" date="2014" name="Agronomy (Basel)">
        <title>A Draft Genome Sequence for Ensete ventricosum, the Drought-Tolerant Tree Against Hunger.</title>
        <authorList>
            <person name="Harrison J."/>
            <person name="Moore K.A."/>
            <person name="Paszkiewicz K."/>
            <person name="Jones T."/>
            <person name="Grant M."/>
            <person name="Ambacheew D."/>
            <person name="Muzemil S."/>
            <person name="Studholme D.J."/>
        </authorList>
    </citation>
    <scope>NUCLEOTIDE SEQUENCE [LARGE SCALE GENOMIC DNA]</scope>
</reference>
<evidence type="ECO:0000313" key="1">
    <source>
        <dbReference type="EMBL" id="RRT72066.1"/>
    </source>
</evidence>
<dbReference type="AlphaFoldDB" id="A0A427A725"/>
<dbReference type="Proteomes" id="UP000287651">
    <property type="component" value="Unassembled WGS sequence"/>
</dbReference>
<evidence type="ECO:0000313" key="2">
    <source>
        <dbReference type="Proteomes" id="UP000287651"/>
    </source>
</evidence>
<dbReference type="CDD" id="cd00303">
    <property type="entry name" value="retropepsin_like"/>
    <property type="match status" value="1"/>
</dbReference>
<dbReference type="PANTHER" id="PTHR33240:SF8">
    <property type="entry name" value="OS03G0439900 PROTEIN"/>
    <property type="match status" value="1"/>
</dbReference>
<sequence length="241" mass="27756">MTLCGIARGWYGQLSLTSIHSFDQLMREFEANFLASAWLKPTATSLLEMRKRTERAEYFVPQLPSIPLNSTRTEIFLQIWDKGLLKTPNPMRTRVEECDRGCYCRLHHDYGHDIEECYDLKNQIEYLIWSSVDILHLDAFQKLNMTNQDLIPMTSTLTGFTGDAITPVGITTLPMPFDDEPRTKTFMVHFMVVELPSAYNVIIARPTLNKLMTIVSTYHHSMKFPTSGGPREVRNDSQESR</sequence>
<proteinExistence type="predicted"/>
<accession>A0A427A725</accession>
<name>A0A427A725_ENSVE</name>